<sequence>MKFKLILAFLPDAHLDEVLKAARAAGATGSTVITSARGEGLEPERKFLGLEVASHRNLAFWLVEESVAADVLARISSVGCFETERGAGIACQVDVEEAVGLMRQIKALEDRNHPRDD</sequence>
<evidence type="ECO:0000313" key="3">
    <source>
        <dbReference type="Proteomes" id="UP000228948"/>
    </source>
</evidence>
<dbReference type="PROSITE" id="PS51343">
    <property type="entry name" value="PII_GLNB_DOM"/>
    <property type="match status" value="1"/>
</dbReference>
<dbReference type="RefSeq" id="WP_071479361.1">
    <property type="nucleotide sequence ID" value="NZ_CP024899.1"/>
</dbReference>
<proteinExistence type="predicted"/>
<evidence type="ECO:0000313" key="2">
    <source>
        <dbReference type="EMBL" id="ATX65294.1"/>
    </source>
</evidence>
<dbReference type="EMBL" id="CP024899">
    <property type="protein sequence ID" value="ATX65294.1"/>
    <property type="molecule type" value="Genomic_DNA"/>
</dbReference>
<keyword evidence="3" id="KW-1185">Reference proteome</keyword>
<dbReference type="Pfam" id="PF00543">
    <property type="entry name" value="P-II"/>
    <property type="match status" value="1"/>
</dbReference>
<dbReference type="KEGG" id="rbg:BG454_05190"/>
<dbReference type="OrthoDB" id="9793517at2"/>
<organism evidence="2 3">
    <name type="scientific">Roseinatronobacter bogoriensis subsp. barguzinensis</name>
    <dbReference type="NCBI Taxonomy" id="441209"/>
    <lineage>
        <taxon>Bacteria</taxon>
        <taxon>Pseudomonadati</taxon>
        <taxon>Pseudomonadota</taxon>
        <taxon>Alphaproteobacteria</taxon>
        <taxon>Rhodobacterales</taxon>
        <taxon>Paracoccaceae</taxon>
        <taxon>Roseinatronobacter</taxon>
    </lineage>
</organism>
<dbReference type="GO" id="GO:0030234">
    <property type="term" value="F:enzyme regulator activity"/>
    <property type="evidence" value="ECO:0007669"/>
    <property type="project" value="InterPro"/>
</dbReference>
<accession>A0A2K8K763</accession>
<evidence type="ECO:0000256" key="1">
    <source>
        <dbReference type="ARBA" id="ARBA00015681"/>
    </source>
</evidence>
<dbReference type="AlphaFoldDB" id="A0A2K8K763"/>
<dbReference type="SUPFAM" id="SSF54913">
    <property type="entry name" value="GlnB-like"/>
    <property type="match status" value="1"/>
</dbReference>
<dbReference type="Proteomes" id="UP000228948">
    <property type="component" value="Chromosome"/>
</dbReference>
<gene>
    <name evidence="2" type="ORF">BG454_05190</name>
</gene>
<name>A0A2K8K763_9RHOB</name>
<reference evidence="2 3" key="1">
    <citation type="submission" date="2017-11" db="EMBL/GenBank/DDBJ databases">
        <title>Revised Sequence and Annotation of the Rhodobaca barguzinensis strain alga05 Genome.</title>
        <authorList>
            <person name="Kopejtka K."/>
            <person name="Tomasch J.M."/>
            <person name="Bunk B."/>
            <person name="Koblizek M."/>
        </authorList>
    </citation>
    <scope>NUCLEOTIDE SEQUENCE [LARGE SCALE GENOMIC DNA]</scope>
    <source>
        <strain evidence="3">alga05</strain>
    </source>
</reference>
<dbReference type="STRING" id="441209.GCA_001870665_03777"/>
<dbReference type="InterPro" id="IPR011322">
    <property type="entry name" value="N-reg_PII-like_a/b"/>
</dbReference>
<dbReference type="Gene3D" id="3.30.70.120">
    <property type="match status" value="1"/>
</dbReference>
<dbReference type="InterPro" id="IPR002187">
    <property type="entry name" value="N-reg_PII"/>
</dbReference>
<protein>
    <recommendedName>
        <fullName evidence="1">Nitrogen regulatory protein P-II</fullName>
    </recommendedName>
</protein>
<dbReference type="GO" id="GO:0006808">
    <property type="term" value="P:regulation of nitrogen utilization"/>
    <property type="evidence" value="ECO:0007669"/>
    <property type="project" value="InterPro"/>
</dbReference>
<dbReference type="InterPro" id="IPR015867">
    <property type="entry name" value="N-reg_PII/ATP_PRibTrfase_C"/>
</dbReference>